<keyword evidence="5" id="KW-1185">Reference proteome</keyword>
<accession>A0ABW0B0S6</accession>
<name>A0ABW0B0S6_9ACTN</name>
<evidence type="ECO:0000313" key="5">
    <source>
        <dbReference type="Proteomes" id="UP001596208"/>
    </source>
</evidence>
<dbReference type="Proteomes" id="UP001596208">
    <property type="component" value="Unassembled WGS sequence"/>
</dbReference>
<dbReference type="Pfam" id="PF00550">
    <property type="entry name" value="PP-binding"/>
    <property type="match status" value="1"/>
</dbReference>
<keyword evidence="1" id="KW-0596">Phosphopantetheine</keyword>
<dbReference type="InterPro" id="IPR009081">
    <property type="entry name" value="PP-bd_ACP"/>
</dbReference>
<gene>
    <name evidence="4" type="ORF">ACFPRK_09560</name>
</gene>
<evidence type="ECO:0000313" key="4">
    <source>
        <dbReference type="EMBL" id="MFC5170833.1"/>
    </source>
</evidence>
<evidence type="ECO:0000256" key="2">
    <source>
        <dbReference type="ARBA" id="ARBA00022553"/>
    </source>
</evidence>
<dbReference type="InterPro" id="IPR020806">
    <property type="entry name" value="PKS_PP-bd"/>
</dbReference>
<dbReference type="SUPFAM" id="SSF47336">
    <property type="entry name" value="ACP-like"/>
    <property type="match status" value="1"/>
</dbReference>
<evidence type="ECO:0000259" key="3">
    <source>
        <dbReference type="PROSITE" id="PS50075"/>
    </source>
</evidence>
<dbReference type="Gene3D" id="1.10.1200.10">
    <property type="entry name" value="ACP-like"/>
    <property type="match status" value="1"/>
</dbReference>
<dbReference type="EMBL" id="JBHSKI010000003">
    <property type="protein sequence ID" value="MFC5170833.1"/>
    <property type="molecule type" value="Genomic_DNA"/>
</dbReference>
<keyword evidence="2" id="KW-0597">Phosphoprotein</keyword>
<sequence>MTAMPPAEITVPQRLRELPRTELADEIETLVVQKFKAVLLMAESEDLPVDISYFDLGLTSLRLTEIRQSLEQLLDLSINVNVLFNEPTVNHLVDHLADALSAPSIR</sequence>
<feature type="domain" description="Carrier" evidence="3">
    <location>
        <begin position="22"/>
        <end position="100"/>
    </location>
</feature>
<evidence type="ECO:0000256" key="1">
    <source>
        <dbReference type="ARBA" id="ARBA00022450"/>
    </source>
</evidence>
<dbReference type="SMART" id="SM00823">
    <property type="entry name" value="PKS_PP"/>
    <property type="match status" value="1"/>
</dbReference>
<dbReference type="PROSITE" id="PS50075">
    <property type="entry name" value="CARRIER"/>
    <property type="match status" value="1"/>
</dbReference>
<comment type="caution">
    <text evidence="4">The sequence shown here is derived from an EMBL/GenBank/DDBJ whole genome shotgun (WGS) entry which is preliminary data.</text>
</comment>
<dbReference type="InterPro" id="IPR036736">
    <property type="entry name" value="ACP-like_sf"/>
</dbReference>
<reference evidence="5" key="1">
    <citation type="journal article" date="2019" name="Int. J. Syst. Evol. Microbiol.">
        <title>The Global Catalogue of Microorganisms (GCM) 10K type strain sequencing project: providing services to taxonomists for standard genome sequencing and annotation.</title>
        <authorList>
            <consortium name="The Broad Institute Genomics Platform"/>
            <consortium name="The Broad Institute Genome Sequencing Center for Infectious Disease"/>
            <person name="Wu L."/>
            <person name="Ma J."/>
        </authorList>
    </citation>
    <scope>NUCLEOTIDE SEQUENCE [LARGE SCALE GENOMIC DNA]</scope>
    <source>
        <strain evidence="5">CGMCC 4.1721</strain>
    </source>
</reference>
<organism evidence="4 5">
    <name type="scientific">Streptomyces mutomycini</name>
    <dbReference type="NCBI Taxonomy" id="284036"/>
    <lineage>
        <taxon>Bacteria</taxon>
        <taxon>Bacillati</taxon>
        <taxon>Actinomycetota</taxon>
        <taxon>Actinomycetes</taxon>
        <taxon>Kitasatosporales</taxon>
        <taxon>Streptomycetaceae</taxon>
        <taxon>Streptomyces</taxon>
    </lineage>
</organism>
<proteinExistence type="predicted"/>
<dbReference type="RefSeq" id="WP_234316633.1">
    <property type="nucleotide sequence ID" value="NZ_JBFADZ010000002.1"/>
</dbReference>
<protein>
    <submittedName>
        <fullName evidence="4">Acyl carrier protein</fullName>
    </submittedName>
</protein>